<feature type="domain" description="Nudix hydrolase" evidence="1">
    <location>
        <begin position="46"/>
        <end position="176"/>
    </location>
</feature>
<comment type="caution">
    <text evidence="2">The sequence shown here is derived from an EMBL/GenBank/DDBJ whole genome shotgun (WGS) entry which is preliminary data.</text>
</comment>
<dbReference type="Proteomes" id="UP000824225">
    <property type="component" value="Unassembled WGS sequence"/>
</dbReference>
<dbReference type="InterPro" id="IPR000086">
    <property type="entry name" value="NUDIX_hydrolase_dom"/>
</dbReference>
<reference evidence="2" key="1">
    <citation type="journal article" date="2021" name="PeerJ">
        <title>Extensive microbial diversity within the chicken gut microbiome revealed by metagenomics and culture.</title>
        <authorList>
            <person name="Gilroy R."/>
            <person name="Ravi A."/>
            <person name="Getino M."/>
            <person name="Pursley I."/>
            <person name="Horton D.L."/>
            <person name="Alikhan N.F."/>
            <person name="Baker D."/>
            <person name="Gharbi K."/>
            <person name="Hall N."/>
            <person name="Watson M."/>
            <person name="Adriaenssens E.M."/>
            <person name="Foster-Nyarko E."/>
            <person name="Jarju S."/>
            <person name="Secka A."/>
            <person name="Antonio M."/>
            <person name="Oren A."/>
            <person name="Chaudhuri R.R."/>
            <person name="La Ragione R."/>
            <person name="Hildebrand F."/>
            <person name="Pallen M.J."/>
        </authorList>
    </citation>
    <scope>NUCLEOTIDE SEQUENCE</scope>
    <source>
        <strain evidence="2">CHK186-16707</strain>
    </source>
</reference>
<accession>A0A9D2HD61</accession>
<evidence type="ECO:0000313" key="2">
    <source>
        <dbReference type="EMBL" id="HJA08953.1"/>
    </source>
</evidence>
<dbReference type="PROSITE" id="PS51462">
    <property type="entry name" value="NUDIX"/>
    <property type="match status" value="1"/>
</dbReference>
<dbReference type="EMBL" id="DXAN01000023">
    <property type="protein sequence ID" value="HJA08953.1"/>
    <property type="molecule type" value="Genomic_DNA"/>
</dbReference>
<dbReference type="AlphaFoldDB" id="A0A9D2HD61"/>
<gene>
    <name evidence="2" type="ORF">H9962_07165</name>
</gene>
<proteinExistence type="predicted"/>
<organism evidence="2 3">
    <name type="scientific">Candidatus Mailhella merdigallinarum</name>
    <dbReference type="NCBI Taxonomy" id="2838658"/>
    <lineage>
        <taxon>Bacteria</taxon>
        <taxon>Pseudomonadati</taxon>
        <taxon>Thermodesulfobacteriota</taxon>
        <taxon>Desulfovibrionia</taxon>
        <taxon>Desulfovibrionales</taxon>
        <taxon>Desulfovibrionaceae</taxon>
        <taxon>Mailhella</taxon>
    </lineage>
</organism>
<dbReference type="SUPFAM" id="SSF55811">
    <property type="entry name" value="Nudix"/>
    <property type="match status" value="1"/>
</dbReference>
<dbReference type="Pfam" id="PF00293">
    <property type="entry name" value="NUDIX"/>
    <property type="match status" value="1"/>
</dbReference>
<name>A0A9D2HD61_9BACT</name>
<protein>
    <submittedName>
        <fullName evidence="2">NUDIX domain-containing protein</fullName>
    </submittedName>
</protein>
<sequence>MSLVRPLSDCPYVNPPSELESLVEISDGYDRPLILTPLNAALRRKLPRRIVLVGLRDGHGRLFLPRRSFHLTRHPGLWDISVTGDVLAGESLEGAALRELRQRLGIAGARIRAVASLPYTDSEGASLSATFFLAGPVSSPPCPAPESVCDGMFVDADELRGLVRHQPDLLTPELIWAARSGWVFGKTRRLLDMDEA</sequence>
<dbReference type="InterPro" id="IPR015797">
    <property type="entry name" value="NUDIX_hydrolase-like_dom_sf"/>
</dbReference>
<evidence type="ECO:0000259" key="1">
    <source>
        <dbReference type="PROSITE" id="PS51462"/>
    </source>
</evidence>
<evidence type="ECO:0000313" key="3">
    <source>
        <dbReference type="Proteomes" id="UP000824225"/>
    </source>
</evidence>
<reference evidence="2" key="2">
    <citation type="submission" date="2021-04" db="EMBL/GenBank/DDBJ databases">
        <authorList>
            <person name="Gilroy R."/>
        </authorList>
    </citation>
    <scope>NUCLEOTIDE SEQUENCE</scope>
    <source>
        <strain evidence="2">CHK186-16707</strain>
    </source>
</reference>
<dbReference type="Gene3D" id="3.90.79.10">
    <property type="entry name" value="Nucleoside Triphosphate Pyrophosphohydrolase"/>
    <property type="match status" value="1"/>
</dbReference>